<dbReference type="Pfam" id="PF13581">
    <property type="entry name" value="HATPase_c_2"/>
    <property type="match status" value="1"/>
</dbReference>
<dbReference type="InterPro" id="IPR036890">
    <property type="entry name" value="HATPase_C_sf"/>
</dbReference>
<evidence type="ECO:0000313" key="4">
    <source>
        <dbReference type="Proteomes" id="UP001180531"/>
    </source>
</evidence>
<dbReference type="EMBL" id="JAVRFI010000013">
    <property type="protein sequence ID" value="MDT0451516.1"/>
    <property type="molecule type" value="Genomic_DNA"/>
</dbReference>
<keyword evidence="1" id="KW-0723">Serine/threonine-protein kinase</keyword>
<comment type="caution">
    <text evidence="3">The sequence shown here is derived from an EMBL/GenBank/DDBJ whole genome shotgun (WGS) entry which is preliminary data.</text>
</comment>
<organism evidence="3 4">
    <name type="scientific">Streptomyces hesseae</name>
    <dbReference type="NCBI Taxonomy" id="3075519"/>
    <lineage>
        <taxon>Bacteria</taxon>
        <taxon>Bacillati</taxon>
        <taxon>Actinomycetota</taxon>
        <taxon>Actinomycetes</taxon>
        <taxon>Kitasatosporales</taxon>
        <taxon>Streptomycetaceae</taxon>
        <taxon>Streptomyces</taxon>
    </lineage>
</organism>
<dbReference type="Gene3D" id="3.30.565.10">
    <property type="entry name" value="Histidine kinase-like ATPase, C-terminal domain"/>
    <property type="match status" value="1"/>
</dbReference>
<keyword evidence="3" id="KW-0547">Nucleotide-binding</keyword>
<dbReference type="GO" id="GO:0005524">
    <property type="term" value="F:ATP binding"/>
    <property type="evidence" value="ECO:0007669"/>
    <property type="project" value="UniProtKB-KW"/>
</dbReference>
<keyword evidence="3" id="KW-0067">ATP-binding</keyword>
<name>A0ABU2SS89_9ACTN</name>
<dbReference type="SUPFAM" id="SSF55874">
    <property type="entry name" value="ATPase domain of HSP90 chaperone/DNA topoisomerase II/histidine kinase"/>
    <property type="match status" value="1"/>
</dbReference>
<evidence type="ECO:0000256" key="1">
    <source>
        <dbReference type="ARBA" id="ARBA00022527"/>
    </source>
</evidence>
<dbReference type="PANTHER" id="PTHR35526:SF3">
    <property type="entry name" value="ANTI-SIGMA-F FACTOR RSBW"/>
    <property type="match status" value="1"/>
</dbReference>
<dbReference type="PANTHER" id="PTHR35526">
    <property type="entry name" value="ANTI-SIGMA-F FACTOR RSBW-RELATED"/>
    <property type="match status" value="1"/>
</dbReference>
<keyword evidence="1" id="KW-0418">Kinase</keyword>
<evidence type="ECO:0000313" key="3">
    <source>
        <dbReference type="EMBL" id="MDT0451516.1"/>
    </source>
</evidence>
<reference evidence="3" key="1">
    <citation type="submission" date="2024-05" db="EMBL/GenBank/DDBJ databases">
        <title>30 novel species of actinomycetes from the DSMZ collection.</title>
        <authorList>
            <person name="Nouioui I."/>
        </authorList>
    </citation>
    <scope>NUCLEOTIDE SEQUENCE</scope>
    <source>
        <strain evidence="3">DSM 40473</strain>
    </source>
</reference>
<keyword evidence="1" id="KW-0808">Transferase</keyword>
<evidence type="ECO:0000259" key="2">
    <source>
        <dbReference type="Pfam" id="PF13581"/>
    </source>
</evidence>
<dbReference type="InterPro" id="IPR050267">
    <property type="entry name" value="Anti-sigma-factor_SerPK"/>
</dbReference>
<dbReference type="RefSeq" id="WP_311612969.1">
    <property type="nucleotide sequence ID" value="NZ_JAVRFI010000013.1"/>
</dbReference>
<gene>
    <name evidence="3" type="ORF">RM609_20870</name>
</gene>
<protein>
    <submittedName>
        <fullName evidence="3">ATP-binding protein</fullName>
    </submittedName>
</protein>
<dbReference type="CDD" id="cd16936">
    <property type="entry name" value="HATPase_RsbW-like"/>
    <property type="match status" value="1"/>
</dbReference>
<keyword evidence="4" id="KW-1185">Reference proteome</keyword>
<proteinExistence type="predicted"/>
<accession>A0ABU2SS89</accession>
<feature type="domain" description="Histidine kinase/HSP90-like ATPase" evidence="2">
    <location>
        <begin position="18"/>
        <end position="118"/>
    </location>
</feature>
<sequence length="216" mass="23803">MGIEHSRPAKIWEFPFLAIPERVAHLRRTVSAPLRLWGLRHLEDPVRLCVTELITNVITHVGPRTPTWISIALDGPRLRIAIRDPDPRRFPALRSATPAQEGGRGLHLIAATADRWGVIPSDYGKTTWCELATELPASESQPATSRMLHTEALLTVYGRLPALSRASSPAVRTVAEEVATALIADLLHWLQAQDTDPATALDRAQKRFDAAVARTA</sequence>
<dbReference type="Proteomes" id="UP001180531">
    <property type="component" value="Unassembled WGS sequence"/>
</dbReference>
<dbReference type="InterPro" id="IPR003594">
    <property type="entry name" value="HATPase_dom"/>
</dbReference>